<feature type="region of interest" description="Disordered" evidence="1">
    <location>
        <begin position="1"/>
        <end position="50"/>
    </location>
</feature>
<dbReference type="Proteomes" id="UP000275385">
    <property type="component" value="Unassembled WGS sequence"/>
</dbReference>
<feature type="compositionally biased region" description="Basic and acidic residues" evidence="1">
    <location>
        <begin position="18"/>
        <end position="33"/>
    </location>
</feature>
<reference evidence="2 3" key="1">
    <citation type="submission" date="2018-08" db="EMBL/GenBank/DDBJ databases">
        <title>Draft genome of the lignicolous fungus Coniochaeta pulveracea.</title>
        <authorList>
            <person name="Borstlap C.J."/>
            <person name="De Witt R.N."/>
            <person name="Botha A."/>
            <person name="Volschenk H."/>
        </authorList>
    </citation>
    <scope>NUCLEOTIDE SEQUENCE [LARGE SCALE GENOMIC DNA]</scope>
    <source>
        <strain evidence="2 3">CAB683</strain>
    </source>
</reference>
<proteinExistence type="predicted"/>
<evidence type="ECO:0000313" key="3">
    <source>
        <dbReference type="Proteomes" id="UP000275385"/>
    </source>
</evidence>
<sequence length="132" mass="14279">MTTRRTSFKAITMASSESHADTHTNTADTHHESQPGGKKHPLTSVFKSPAVKKHDKVLAATAEQVAAEGHPRLSSELNSNDLTEHEKAKLLVEERDANAPTGNFVLGNHKPAMVSQGYGEYYGAKAATQNRT</sequence>
<organism evidence="2 3">
    <name type="scientific">Coniochaeta pulveracea</name>
    <dbReference type="NCBI Taxonomy" id="177199"/>
    <lineage>
        <taxon>Eukaryota</taxon>
        <taxon>Fungi</taxon>
        <taxon>Dikarya</taxon>
        <taxon>Ascomycota</taxon>
        <taxon>Pezizomycotina</taxon>
        <taxon>Sordariomycetes</taxon>
        <taxon>Sordariomycetidae</taxon>
        <taxon>Coniochaetales</taxon>
        <taxon>Coniochaetaceae</taxon>
        <taxon>Coniochaeta</taxon>
    </lineage>
</organism>
<evidence type="ECO:0000313" key="2">
    <source>
        <dbReference type="EMBL" id="RKU48447.1"/>
    </source>
</evidence>
<feature type="region of interest" description="Disordered" evidence="1">
    <location>
        <begin position="64"/>
        <end position="109"/>
    </location>
</feature>
<protein>
    <submittedName>
        <fullName evidence="2">Uncharacterized protein</fullName>
    </submittedName>
</protein>
<evidence type="ECO:0000256" key="1">
    <source>
        <dbReference type="SAM" id="MobiDB-lite"/>
    </source>
</evidence>
<gene>
    <name evidence="2" type="ORF">DL546_001386</name>
</gene>
<dbReference type="OrthoDB" id="5236025at2759"/>
<keyword evidence="3" id="KW-1185">Reference proteome</keyword>
<dbReference type="AlphaFoldDB" id="A0A420YKP0"/>
<accession>A0A420YKP0</accession>
<feature type="compositionally biased region" description="Basic and acidic residues" evidence="1">
    <location>
        <begin position="82"/>
        <end position="97"/>
    </location>
</feature>
<comment type="caution">
    <text evidence="2">The sequence shown here is derived from an EMBL/GenBank/DDBJ whole genome shotgun (WGS) entry which is preliminary data.</text>
</comment>
<dbReference type="EMBL" id="QVQW01000004">
    <property type="protein sequence ID" value="RKU48447.1"/>
    <property type="molecule type" value="Genomic_DNA"/>
</dbReference>
<name>A0A420YKP0_9PEZI</name>